<feature type="domain" description="MD-2-related lipid-recognition" evidence="5">
    <location>
        <begin position="21"/>
        <end position="145"/>
    </location>
</feature>
<dbReference type="Pfam" id="PF02221">
    <property type="entry name" value="E1_DerP2_DerF2"/>
    <property type="match status" value="1"/>
</dbReference>
<sequence length="149" mass="16983">MLKYLTFLALFGTIAAEVVKFKPCENSPICTVNEVRFIPCKDPSMCKLKKGSLYSLSYDFTPNVTLDKLRAGFFWASETADVPFPEMHNADACQYTKCPIEDGKQQTFEYSLRLGKKLPRGQFTFKLKLWDETDETKACCFMTTVAITK</sequence>
<comment type="subcellular location">
    <subcellularLocation>
        <location evidence="1">Secreted</location>
    </subcellularLocation>
</comment>
<evidence type="ECO:0000313" key="6">
    <source>
        <dbReference type="EMBL" id="CAK1543276.1"/>
    </source>
</evidence>
<dbReference type="Proteomes" id="UP001497472">
    <property type="component" value="Unassembled WGS sequence"/>
</dbReference>
<reference evidence="6 7" key="1">
    <citation type="submission" date="2023-11" db="EMBL/GenBank/DDBJ databases">
        <authorList>
            <person name="Okamura Y."/>
        </authorList>
    </citation>
    <scope>NUCLEOTIDE SEQUENCE [LARGE SCALE GENOMIC DNA]</scope>
</reference>
<dbReference type="InterPro" id="IPR014756">
    <property type="entry name" value="Ig_E-set"/>
</dbReference>
<keyword evidence="7" id="KW-1185">Reference proteome</keyword>
<protein>
    <recommendedName>
        <fullName evidence="5">MD-2-related lipid-recognition domain-containing protein</fullName>
    </recommendedName>
</protein>
<dbReference type="AlphaFoldDB" id="A0AAV1J4E7"/>
<organism evidence="6 7">
    <name type="scientific">Leptosia nina</name>
    <dbReference type="NCBI Taxonomy" id="320188"/>
    <lineage>
        <taxon>Eukaryota</taxon>
        <taxon>Metazoa</taxon>
        <taxon>Ecdysozoa</taxon>
        <taxon>Arthropoda</taxon>
        <taxon>Hexapoda</taxon>
        <taxon>Insecta</taxon>
        <taxon>Pterygota</taxon>
        <taxon>Neoptera</taxon>
        <taxon>Endopterygota</taxon>
        <taxon>Lepidoptera</taxon>
        <taxon>Glossata</taxon>
        <taxon>Ditrysia</taxon>
        <taxon>Papilionoidea</taxon>
        <taxon>Pieridae</taxon>
        <taxon>Pierinae</taxon>
        <taxon>Leptosia</taxon>
    </lineage>
</organism>
<evidence type="ECO:0000256" key="4">
    <source>
        <dbReference type="SAM" id="SignalP"/>
    </source>
</evidence>
<evidence type="ECO:0000256" key="1">
    <source>
        <dbReference type="ARBA" id="ARBA00004613"/>
    </source>
</evidence>
<name>A0AAV1J4E7_9NEOP</name>
<evidence type="ECO:0000259" key="5">
    <source>
        <dbReference type="SMART" id="SM00737"/>
    </source>
</evidence>
<keyword evidence="3" id="KW-0964">Secreted</keyword>
<dbReference type="FunFam" id="2.60.40.770:FF:000001">
    <property type="entry name" value="NPC intracellular cholesterol transporter 2"/>
    <property type="match status" value="1"/>
</dbReference>
<evidence type="ECO:0000313" key="7">
    <source>
        <dbReference type="Proteomes" id="UP001497472"/>
    </source>
</evidence>
<evidence type="ECO:0000256" key="2">
    <source>
        <dbReference type="ARBA" id="ARBA00006370"/>
    </source>
</evidence>
<feature type="chain" id="PRO_5043494457" description="MD-2-related lipid-recognition domain-containing protein" evidence="4">
    <location>
        <begin position="17"/>
        <end position="149"/>
    </location>
</feature>
<dbReference type="EMBL" id="CAVLEF010000004">
    <property type="protein sequence ID" value="CAK1543276.1"/>
    <property type="molecule type" value="Genomic_DNA"/>
</dbReference>
<gene>
    <name evidence="6" type="ORF">LNINA_LOCUS3101</name>
</gene>
<accession>A0AAV1J4E7</accession>
<feature type="signal peptide" evidence="4">
    <location>
        <begin position="1"/>
        <end position="16"/>
    </location>
</feature>
<evidence type="ECO:0000256" key="3">
    <source>
        <dbReference type="ARBA" id="ARBA00022525"/>
    </source>
</evidence>
<proteinExistence type="inferred from homology"/>
<dbReference type="SMART" id="SM00737">
    <property type="entry name" value="ML"/>
    <property type="match status" value="1"/>
</dbReference>
<dbReference type="GO" id="GO:0005576">
    <property type="term" value="C:extracellular region"/>
    <property type="evidence" value="ECO:0007669"/>
    <property type="project" value="UniProtKB-SubCell"/>
</dbReference>
<dbReference type="Gene3D" id="2.60.40.770">
    <property type="match status" value="1"/>
</dbReference>
<dbReference type="InterPro" id="IPR003172">
    <property type="entry name" value="ML_dom"/>
</dbReference>
<dbReference type="SUPFAM" id="SSF81296">
    <property type="entry name" value="E set domains"/>
    <property type="match status" value="1"/>
</dbReference>
<comment type="caution">
    <text evidence="6">The sequence shown here is derived from an EMBL/GenBank/DDBJ whole genome shotgun (WGS) entry which is preliminary data.</text>
</comment>
<keyword evidence="4" id="KW-0732">Signal</keyword>
<comment type="similarity">
    <text evidence="2">Belongs to the NPC2 family.</text>
</comment>